<protein>
    <submittedName>
        <fullName evidence="2">Uncharacterized protein</fullName>
    </submittedName>
</protein>
<organism evidence="2 3">
    <name type="scientific">Apodemus speciosus</name>
    <name type="common">Large Japanese field mouse</name>
    <dbReference type="NCBI Taxonomy" id="105296"/>
    <lineage>
        <taxon>Eukaryota</taxon>
        <taxon>Metazoa</taxon>
        <taxon>Chordata</taxon>
        <taxon>Craniata</taxon>
        <taxon>Vertebrata</taxon>
        <taxon>Euteleostomi</taxon>
        <taxon>Mammalia</taxon>
        <taxon>Eutheria</taxon>
        <taxon>Euarchontoglires</taxon>
        <taxon>Glires</taxon>
        <taxon>Rodentia</taxon>
        <taxon>Myomorpha</taxon>
        <taxon>Muroidea</taxon>
        <taxon>Muridae</taxon>
        <taxon>Murinae</taxon>
        <taxon>Apodemus</taxon>
    </lineage>
</organism>
<comment type="caution">
    <text evidence="2">The sequence shown here is derived from an EMBL/GenBank/DDBJ whole genome shotgun (WGS) entry which is preliminary data.</text>
</comment>
<sequence length="90" mass="10000">MLVFSTEIVKPYIFTWNPIFRDERGPPMHASPPCDLSSPQREKIHFVLSMYSLEPGQTPSGQSPRGLSLPAPQAEPSTVGLHGYLFFLLG</sequence>
<proteinExistence type="predicted"/>
<feature type="region of interest" description="Disordered" evidence="1">
    <location>
        <begin position="53"/>
        <end position="74"/>
    </location>
</feature>
<accession>A0ABQ0FV44</accession>
<reference evidence="2 3" key="1">
    <citation type="submission" date="2024-08" db="EMBL/GenBank/DDBJ databases">
        <title>The draft genome of Apodemus speciosus.</title>
        <authorList>
            <person name="Nabeshima K."/>
            <person name="Suzuki S."/>
            <person name="Onuma M."/>
        </authorList>
    </citation>
    <scope>NUCLEOTIDE SEQUENCE [LARGE SCALE GENOMIC DNA]</scope>
    <source>
        <strain evidence="2">IB14-021</strain>
    </source>
</reference>
<gene>
    <name evidence="2" type="ORF">APTSU1_001833600</name>
</gene>
<feature type="compositionally biased region" description="Polar residues" evidence="1">
    <location>
        <begin position="55"/>
        <end position="65"/>
    </location>
</feature>
<name>A0ABQ0FV44_APOSI</name>
<dbReference type="EMBL" id="BAAFST010000020">
    <property type="protein sequence ID" value="GAB1303095.1"/>
    <property type="molecule type" value="Genomic_DNA"/>
</dbReference>
<evidence type="ECO:0000313" key="2">
    <source>
        <dbReference type="EMBL" id="GAB1303095.1"/>
    </source>
</evidence>
<evidence type="ECO:0000256" key="1">
    <source>
        <dbReference type="SAM" id="MobiDB-lite"/>
    </source>
</evidence>
<dbReference type="Proteomes" id="UP001623349">
    <property type="component" value="Unassembled WGS sequence"/>
</dbReference>
<keyword evidence="3" id="KW-1185">Reference proteome</keyword>
<evidence type="ECO:0000313" key="3">
    <source>
        <dbReference type="Proteomes" id="UP001623349"/>
    </source>
</evidence>